<keyword evidence="2" id="KW-1185">Reference proteome</keyword>
<protein>
    <submittedName>
        <fullName evidence="1">Uncharacterized protein</fullName>
    </submittedName>
</protein>
<accession>A0ACC2QGT5</accession>
<reference evidence="1" key="1">
    <citation type="submission" date="2023-03" db="EMBL/GenBank/DDBJ databases">
        <title>Chromosome-level genomes of two armyworms, Mythimna separata and Mythimna loreyi, provide insights into the biosynthesis and reception of sex pheromones.</title>
        <authorList>
            <person name="Zhao H."/>
        </authorList>
    </citation>
    <scope>NUCLEOTIDE SEQUENCE</scope>
    <source>
        <strain evidence="1">BeijingLab</strain>
    </source>
</reference>
<evidence type="ECO:0000313" key="1">
    <source>
        <dbReference type="EMBL" id="KAJ8715872.1"/>
    </source>
</evidence>
<name>A0ACC2QGT5_9NEOP</name>
<sequence>MRRSPSTWPVTQQTLLLFALAKTQSRDVESRISAAWAKWREVAGVICDPKMPVRLKGQVYKTIIRPVLLYGSEAWPVLERHKQSLRVTEMNMLRWMSGVSRKDRIKNSRIRGSLQVRDIADKLQEGRLR</sequence>
<dbReference type="EMBL" id="CM056780">
    <property type="protein sequence ID" value="KAJ8715872.1"/>
    <property type="molecule type" value="Genomic_DNA"/>
</dbReference>
<dbReference type="Proteomes" id="UP001231649">
    <property type="component" value="Chromosome 4"/>
</dbReference>
<organism evidence="1 2">
    <name type="scientific">Mythimna loreyi</name>
    <dbReference type="NCBI Taxonomy" id="667449"/>
    <lineage>
        <taxon>Eukaryota</taxon>
        <taxon>Metazoa</taxon>
        <taxon>Ecdysozoa</taxon>
        <taxon>Arthropoda</taxon>
        <taxon>Hexapoda</taxon>
        <taxon>Insecta</taxon>
        <taxon>Pterygota</taxon>
        <taxon>Neoptera</taxon>
        <taxon>Endopterygota</taxon>
        <taxon>Lepidoptera</taxon>
        <taxon>Glossata</taxon>
        <taxon>Ditrysia</taxon>
        <taxon>Noctuoidea</taxon>
        <taxon>Noctuidae</taxon>
        <taxon>Noctuinae</taxon>
        <taxon>Hadenini</taxon>
        <taxon>Mythimna</taxon>
    </lineage>
</organism>
<evidence type="ECO:0000313" key="2">
    <source>
        <dbReference type="Proteomes" id="UP001231649"/>
    </source>
</evidence>
<proteinExistence type="predicted"/>
<gene>
    <name evidence="1" type="ORF">PYW08_013157</name>
</gene>
<comment type="caution">
    <text evidence="1">The sequence shown here is derived from an EMBL/GenBank/DDBJ whole genome shotgun (WGS) entry which is preliminary data.</text>
</comment>